<protein>
    <submittedName>
        <fullName evidence="1">YihY/virulence factor BrkB family protein</fullName>
    </submittedName>
</protein>
<comment type="caution">
    <text evidence="1">The sequence shown here is derived from an EMBL/GenBank/DDBJ whole genome shotgun (WGS) entry which is preliminary data.</text>
</comment>
<dbReference type="Proteomes" id="UP000304953">
    <property type="component" value="Unassembled WGS sequence"/>
</dbReference>
<proteinExistence type="predicted"/>
<name>A0AC61RZ02_9FIRM</name>
<accession>A0AC61RZ02</accession>
<gene>
    <name evidence="1" type="ORF">E5329_07160</name>
</gene>
<reference evidence="1" key="1">
    <citation type="submission" date="2019-04" db="EMBL/GenBank/DDBJ databases">
        <title>Microbes associate with the intestines of laboratory mice.</title>
        <authorList>
            <person name="Navarre W."/>
            <person name="Wong E."/>
            <person name="Huang K."/>
            <person name="Tropini C."/>
            <person name="Ng K."/>
            <person name="Yu B."/>
        </authorList>
    </citation>
    <scope>NUCLEOTIDE SEQUENCE</scope>
    <source>
        <strain evidence="1">NM01_1-7b</strain>
    </source>
</reference>
<evidence type="ECO:0000313" key="1">
    <source>
        <dbReference type="EMBL" id="TGY96993.1"/>
    </source>
</evidence>
<sequence>MFWKIVARTRAFLEECRRDNVSAYAAQAAFFIIMSLIPFIMLFISLIQYTPVTKSMVMELVNRLMPEYISPFLIGIIHEVYNNSVGIVSVAAIMAVWSAAKGIHCLTDGLNSVYDIEETRNWIFLRFRAILYTLMLVIAIAVSLTLMVFGNSLQGLIVKYIPIVADITWGILQLRSLILLAVLMLFFLMLFKMLPNRKAAVKHQIPGSILSAVGWSLLSFGISVYVDYFNGFSMYGSLTTIILVMMWLYFGIYILLVCAEINKMYEEYQLRKEG</sequence>
<evidence type="ECO:0000313" key="2">
    <source>
        <dbReference type="Proteomes" id="UP000304953"/>
    </source>
</evidence>
<organism evidence="1 2">
    <name type="scientific">Petralouisia muris</name>
    <dbReference type="NCBI Taxonomy" id="3032872"/>
    <lineage>
        <taxon>Bacteria</taxon>
        <taxon>Bacillati</taxon>
        <taxon>Bacillota</taxon>
        <taxon>Clostridia</taxon>
        <taxon>Lachnospirales</taxon>
        <taxon>Lachnospiraceae</taxon>
        <taxon>Petralouisia</taxon>
    </lineage>
</organism>
<dbReference type="EMBL" id="SRYA01000011">
    <property type="protein sequence ID" value="TGY96993.1"/>
    <property type="molecule type" value="Genomic_DNA"/>
</dbReference>
<keyword evidence="2" id="KW-1185">Reference proteome</keyword>